<dbReference type="InterPro" id="IPR004843">
    <property type="entry name" value="Calcineurin-like_PHP"/>
</dbReference>
<dbReference type="InParanoid" id="A0A1E1KW33"/>
<keyword evidence="3" id="KW-1185">Reference proteome</keyword>
<dbReference type="PANTHER" id="PTHR37844">
    <property type="entry name" value="SER/THR PROTEIN PHOSPHATASE SUPERFAMILY (AFU_ORTHOLOGUE AFUA_1G14840)"/>
    <property type="match status" value="1"/>
</dbReference>
<evidence type="ECO:0000313" key="2">
    <source>
        <dbReference type="EMBL" id="CZT02380.1"/>
    </source>
</evidence>
<gene>
    <name evidence="2" type="ORF">RCO7_06314</name>
</gene>
<proteinExistence type="predicted"/>
<dbReference type="SUPFAM" id="SSF56300">
    <property type="entry name" value="Metallo-dependent phosphatases"/>
    <property type="match status" value="1"/>
</dbReference>
<sequence length="288" mass="31822">MSFSALSPSPSPAPKIKVQIYSDLHLEMNGPIYTSKYTSRSLVYGGTRSGDLPSLAPYLFLAGDIGSLVIPSHQSAFETWLANQCAKHTYVFYVAGNHEFFGRRGGVDAGIAELRRLSRLACMGGRLVCLENERFDIPGAGASVLGCVLWSRIVPAQASLGRLADVGSISGTSIEKHTARFERSYGFIKEAVRDIRAEGGDRRIVVLTHYCPLMVGSTRFEFRGSWSNWQTDILGGEGVEGLGEGDTWIHGHTHFSHESWQDGVRVLSNSRGNSMERTRFEWDRVFEI</sequence>
<dbReference type="InterPro" id="IPR029052">
    <property type="entry name" value="Metallo-depent_PP-like"/>
</dbReference>
<dbReference type="Proteomes" id="UP000178129">
    <property type="component" value="Unassembled WGS sequence"/>
</dbReference>
<dbReference type="GO" id="GO:0016787">
    <property type="term" value="F:hydrolase activity"/>
    <property type="evidence" value="ECO:0007669"/>
    <property type="project" value="InterPro"/>
</dbReference>
<organism evidence="2 3">
    <name type="scientific">Rhynchosporium graminicola</name>
    <dbReference type="NCBI Taxonomy" id="2792576"/>
    <lineage>
        <taxon>Eukaryota</taxon>
        <taxon>Fungi</taxon>
        <taxon>Dikarya</taxon>
        <taxon>Ascomycota</taxon>
        <taxon>Pezizomycotina</taxon>
        <taxon>Leotiomycetes</taxon>
        <taxon>Helotiales</taxon>
        <taxon>Ploettnerulaceae</taxon>
        <taxon>Rhynchosporium</taxon>
    </lineage>
</organism>
<dbReference type="AlphaFoldDB" id="A0A1E1KW33"/>
<evidence type="ECO:0000313" key="3">
    <source>
        <dbReference type="Proteomes" id="UP000178129"/>
    </source>
</evidence>
<name>A0A1E1KW33_9HELO</name>
<dbReference type="Pfam" id="PF00149">
    <property type="entry name" value="Metallophos"/>
    <property type="match status" value="1"/>
</dbReference>
<protein>
    <recommendedName>
        <fullName evidence="1">Calcineurin-like phosphoesterase domain-containing protein</fullName>
    </recommendedName>
</protein>
<dbReference type="Gene3D" id="3.60.21.10">
    <property type="match status" value="1"/>
</dbReference>
<reference evidence="3" key="1">
    <citation type="submission" date="2016-03" db="EMBL/GenBank/DDBJ databases">
        <authorList>
            <person name="Ploux O."/>
        </authorList>
    </citation>
    <scope>NUCLEOTIDE SEQUENCE [LARGE SCALE GENOMIC DNA]</scope>
    <source>
        <strain evidence="3">UK7</strain>
    </source>
</reference>
<dbReference type="EMBL" id="FJUW01000025">
    <property type="protein sequence ID" value="CZT02380.1"/>
    <property type="molecule type" value="Genomic_DNA"/>
</dbReference>
<evidence type="ECO:0000259" key="1">
    <source>
        <dbReference type="Pfam" id="PF00149"/>
    </source>
</evidence>
<feature type="domain" description="Calcineurin-like phosphoesterase" evidence="1">
    <location>
        <begin position="20"/>
        <end position="254"/>
    </location>
</feature>
<dbReference type="PANTHER" id="PTHR37844:SF2">
    <property type="entry name" value="SER_THR PROTEIN PHOSPHATASE SUPERFAMILY (AFU_ORTHOLOGUE AFUA_1G14840)"/>
    <property type="match status" value="1"/>
</dbReference>
<accession>A0A1E1KW33</accession>
<comment type="caution">
    <text evidence="2">The sequence shown here is derived from an EMBL/GenBank/DDBJ whole genome shotgun (WGS) entry which is preliminary data.</text>
</comment>